<proteinExistence type="predicted"/>
<evidence type="ECO:0000313" key="2">
    <source>
        <dbReference type="EMBL" id="CAE2292680.1"/>
    </source>
</evidence>
<feature type="region of interest" description="Disordered" evidence="1">
    <location>
        <begin position="1"/>
        <end position="27"/>
    </location>
</feature>
<reference evidence="2" key="1">
    <citation type="submission" date="2021-01" db="EMBL/GenBank/DDBJ databases">
        <authorList>
            <person name="Corre E."/>
            <person name="Pelletier E."/>
            <person name="Niang G."/>
            <person name="Scheremetjew M."/>
            <person name="Finn R."/>
            <person name="Kale V."/>
            <person name="Holt S."/>
            <person name="Cochrane G."/>
            <person name="Meng A."/>
            <person name="Brown T."/>
            <person name="Cohen L."/>
        </authorList>
    </citation>
    <scope>NUCLEOTIDE SEQUENCE</scope>
    <source>
        <strain evidence="2">SoJaBio B1-5/56/2</strain>
    </source>
</reference>
<gene>
    <name evidence="2" type="ORF">NAES01612_LOCUS5875</name>
</gene>
<organism evidence="2">
    <name type="scientific">Paramoeba aestuarina</name>
    <dbReference type="NCBI Taxonomy" id="180227"/>
    <lineage>
        <taxon>Eukaryota</taxon>
        <taxon>Amoebozoa</taxon>
        <taxon>Discosea</taxon>
        <taxon>Flabellinia</taxon>
        <taxon>Dactylopodida</taxon>
        <taxon>Paramoebidae</taxon>
        <taxon>Paramoeba</taxon>
    </lineage>
</organism>
<evidence type="ECO:0000256" key="1">
    <source>
        <dbReference type="SAM" id="MobiDB-lite"/>
    </source>
</evidence>
<dbReference type="AlphaFoldDB" id="A0A7S4KF15"/>
<name>A0A7S4KF15_9EUKA</name>
<feature type="compositionally biased region" description="Polar residues" evidence="1">
    <location>
        <begin position="1"/>
        <end position="12"/>
    </location>
</feature>
<accession>A0A7S4KF15</accession>
<dbReference type="EMBL" id="HBKR01008862">
    <property type="protein sequence ID" value="CAE2292680.1"/>
    <property type="molecule type" value="Transcribed_RNA"/>
</dbReference>
<sequence length="112" mass="12583">MVSPDSHNSVPQQLLFGTRNRVDPYPSRHVQAQPRNQFFFRNSWLGLSPTQSRVAVSVAQQFYGINGLGESSTDARIALPRPKFVQWKCVPDQTPEHPGDDGYQSELALRCA</sequence>
<protein>
    <submittedName>
        <fullName evidence="2">Uncharacterized protein</fullName>
    </submittedName>
</protein>